<dbReference type="GO" id="GO:0031175">
    <property type="term" value="P:neuron projection development"/>
    <property type="evidence" value="ECO:0007669"/>
    <property type="project" value="TreeGrafter"/>
</dbReference>
<dbReference type="Proteomes" id="UP000245119">
    <property type="component" value="Linkage Group LG3"/>
</dbReference>
<evidence type="ECO:0000313" key="3">
    <source>
        <dbReference type="Proteomes" id="UP000245119"/>
    </source>
</evidence>
<evidence type="ECO:0008006" key="4">
    <source>
        <dbReference type="Google" id="ProtNLM"/>
    </source>
</evidence>
<keyword evidence="3" id="KW-1185">Reference proteome</keyword>
<dbReference type="InterPro" id="IPR001614">
    <property type="entry name" value="Myelin_PLP"/>
</dbReference>
<feature type="transmembrane region" description="Helical" evidence="1">
    <location>
        <begin position="100"/>
        <end position="128"/>
    </location>
</feature>
<dbReference type="EMBL" id="PZQS01000003">
    <property type="protein sequence ID" value="PVD35030.1"/>
    <property type="molecule type" value="Genomic_DNA"/>
</dbReference>
<keyword evidence="1" id="KW-0472">Membrane</keyword>
<gene>
    <name evidence="2" type="ORF">C0Q70_06311</name>
</gene>
<evidence type="ECO:0000313" key="2">
    <source>
        <dbReference type="EMBL" id="PVD35030.1"/>
    </source>
</evidence>
<dbReference type="PANTHER" id="PTHR11683">
    <property type="entry name" value="MYELIN PROTEOLIPID"/>
    <property type="match status" value="1"/>
</dbReference>
<name>A0A2T7PNL7_POMCA</name>
<dbReference type="Pfam" id="PF01275">
    <property type="entry name" value="Myelin_PLP"/>
    <property type="match status" value="1"/>
</dbReference>
<comment type="caution">
    <text evidence="2">The sequence shown here is derived from an EMBL/GenBank/DDBJ whole genome shotgun (WGS) entry which is preliminary data.</text>
</comment>
<keyword evidence="1" id="KW-1133">Transmembrane helix</keyword>
<dbReference type="PANTHER" id="PTHR11683:SF12">
    <property type="entry name" value="M6, ISOFORM F"/>
    <property type="match status" value="1"/>
</dbReference>
<protein>
    <recommendedName>
        <fullName evidence="4">Neuronal membrane glycoprotein M6-b</fullName>
    </recommendedName>
</protein>
<proteinExistence type="predicted"/>
<dbReference type="OrthoDB" id="9993736at2759"/>
<sequence length="228" mass="25030">MSVVCTVRLPGGLDHPPLGLGGLAGGLVVGTQKARDLLRNDKLLWFIEYTVTGIVVSMFVLGTCFMVAGHLSTDPTSRRVFNSTSKNRCGRGLNMFLLGFMYVLSLCWMLACTLLSTPVVLLVLMYIVTAMPLEDGCFNPSNFGFPEREKVCSASGELDIFKNHAKDVLICYSVGLLSSVIIVISMIHFLICVSANITHLRDNRFATLNAYEGEEIRNSKHSVLDTNM</sequence>
<dbReference type="AlphaFoldDB" id="A0A2T7PNL7"/>
<organism evidence="2 3">
    <name type="scientific">Pomacea canaliculata</name>
    <name type="common">Golden apple snail</name>
    <dbReference type="NCBI Taxonomy" id="400727"/>
    <lineage>
        <taxon>Eukaryota</taxon>
        <taxon>Metazoa</taxon>
        <taxon>Spiralia</taxon>
        <taxon>Lophotrochozoa</taxon>
        <taxon>Mollusca</taxon>
        <taxon>Gastropoda</taxon>
        <taxon>Caenogastropoda</taxon>
        <taxon>Architaenioglossa</taxon>
        <taxon>Ampullarioidea</taxon>
        <taxon>Ampullariidae</taxon>
        <taxon>Pomacea</taxon>
    </lineage>
</organism>
<feature type="transmembrane region" description="Helical" evidence="1">
    <location>
        <begin position="43"/>
        <end position="68"/>
    </location>
</feature>
<evidence type="ECO:0000256" key="1">
    <source>
        <dbReference type="SAM" id="Phobius"/>
    </source>
</evidence>
<feature type="transmembrane region" description="Helical" evidence="1">
    <location>
        <begin position="169"/>
        <end position="191"/>
    </location>
</feature>
<accession>A0A2T7PNL7</accession>
<keyword evidence="1" id="KW-0812">Transmembrane</keyword>
<dbReference type="GO" id="GO:0005886">
    <property type="term" value="C:plasma membrane"/>
    <property type="evidence" value="ECO:0007669"/>
    <property type="project" value="TreeGrafter"/>
</dbReference>
<dbReference type="OMA" id="AREICEP"/>
<reference evidence="2 3" key="1">
    <citation type="submission" date="2018-04" db="EMBL/GenBank/DDBJ databases">
        <title>The genome of golden apple snail Pomacea canaliculata provides insight into stress tolerance and invasive adaptation.</title>
        <authorList>
            <person name="Liu C."/>
            <person name="Liu B."/>
            <person name="Ren Y."/>
            <person name="Zhang Y."/>
            <person name="Wang H."/>
            <person name="Li S."/>
            <person name="Jiang F."/>
            <person name="Yin L."/>
            <person name="Zhang G."/>
            <person name="Qian W."/>
            <person name="Fan W."/>
        </authorList>
    </citation>
    <scope>NUCLEOTIDE SEQUENCE [LARGE SCALE GENOMIC DNA]</scope>
    <source>
        <strain evidence="2">SZHN2017</strain>
        <tissue evidence="2">Muscle</tissue>
    </source>
</reference>